<evidence type="ECO:0000313" key="1">
    <source>
        <dbReference type="EMBL" id="VDD02587.1"/>
    </source>
</evidence>
<protein>
    <submittedName>
        <fullName evidence="1">Uncharacterized protein</fullName>
    </submittedName>
</protein>
<organism evidence="1">
    <name type="scientific">Brassica campestris</name>
    <name type="common">Field mustard</name>
    <dbReference type="NCBI Taxonomy" id="3711"/>
    <lineage>
        <taxon>Eukaryota</taxon>
        <taxon>Viridiplantae</taxon>
        <taxon>Streptophyta</taxon>
        <taxon>Embryophyta</taxon>
        <taxon>Tracheophyta</taxon>
        <taxon>Spermatophyta</taxon>
        <taxon>Magnoliopsida</taxon>
        <taxon>eudicotyledons</taxon>
        <taxon>Gunneridae</taxon>
        <taxon>Pentapetalae</taxon>
        <taxon>rosids</taxon>
        <taxon>malvids</taxon>
        <taxon>Brassicales</taxon>
        <taxon>Brassicaceae</taxon>
        <taxon>Brassiceae</taxon>
        <taxon>Brassica</taxon>
    </lineage>
</organism>
<reference evidence="1" key="1">
    <citation type="submission" date="2018-11" db="EMBL/GenBank/DDBJ databases">
        <authorList>
            <consortium name="Genoscope - CEA"/>
            <person name="William W."/>
        </authorList>
    </citation>
    <scope>NUCLEOTIDE SEQUENCE</scope>
</reference>
<gene>
    <name evidence="1" type="ORF">BRAA08T32064Z</name>
</gene>
<proteinExistence type="predicted"/>
<sequence length="68" mass="7579">MMQPVTAESDPQYIGIRRILLPRKSESGAISRRYVSSLSLSLSLFNLSLQTLNASPHLQETFPPSFPC</sequence>
<accession>A0A3P6B8L4</accession>
<dbReference type="AlphaFoldDB" id="A0A3P6B8L4"/>
<name>A0A3P6B8L4_BRACM</name>
<dbReference type="EMBL" id="LR031575">
    <property type="protein sequence ID" value="VDD02587.1"/>
    <property type="molecule type" value="Genomic_DNA"/>
</dbReference>